<proteinExistence type="inferred from homology"/>
<evidence type="ECO:0000256" key="8">
    <source>
        <dbReference type="ARBA" id="ARBA00022884"/>
    </source>
</evidence>
<reference evidence="16 17" key="1">
    <citation type="journal article" date="2018" name="Nat. Ecol. Evol.">
        <title>Genomic signatures of mitonuclear coevolution across populations of Tigriopus californicus.</title>
        <authorList>
            <person name="Barreto F.S."/>
            <person name="Watson E.T."/>
            <person name="Lima T.G."/>
            <person name="Willett C.S."/>
            <person name="Edmands S."/>
            <person name="Li W."/>
            <person name="Burton R.S."/>
        </authorList>
    </citation>
    <scope>NUCLEOTIDE SEQUENCE [LARGE SCALE GENOMIC DNA]</scope>
    <source>
        <strain evidence="16 17">San Diego</strain>
    </source>
</reference>
<protein>
    <recommendedName>
        <fullName evidence="3">RNA helicase</fullName>
        <ecNumber evidence="3">3.6.4.13</ecNumber>
    </recommendedName>
</protein>
<evidence type="ECO:0000256" key="6">
    <source>
        <dbReference type="ARBA" id="ARBA00022806"/>
    </source>
</evidence>
<dbReference type="Proteomes" id="UP000318571">
    <property type="component" value="Chromosome 7"/>
</dbReference>
<evidence type="ECO:0000256" key="9">
    <source>
        <dbReference type="ARBA" id="ARBA00023242"/>
    </source>
</evidence>
<dbReference type="PROSITE" id="PS51195">
    <property type="entry name" value="Q_MOTIF"/>
    <property type="match status" value="1"/>
</dbReference>
<name>A0A553P487_TIGCA</name>
<dbReference type="InterPro" id="IPR014014">
    <property type="entry name" value="RNA_helicase_DEAD_Q_motif"/>
</dbReference>
<dbReference type="InterPro" id="IPR012541">
    <property type="entry name" value="DBP10_C"/>
</dbReference>
<evidence type="ECO:0000256" key="10">
    <source>
        <dbReference type="ARBA" id="ARBA00047984"/>
    </source>
</evidence>
<keyword evidence="4" id="KW-0547">Nucleotide-binding</keyword>
<evidence type="ECO:0000256" key="3">
    <source>
        <dbReference type="ARBA" id="ARBA00012552"/>
    </source>
</evidence>
<feature type="compositionally biased region" description="Basic and acidic residues" evidence="12">
    <location>
        <begin position="628"/>
        <end position="637"/>
    </location>
</feature>
<keyword evidence="5" id="KW-0378">Hydrolase</keyword>
<comment type="caution">
    <text evidence="16">The sequence shown here is derived from an EMBL/GenBank/DDBJ whole genome shotgun (WGS) entry which is preliminary data.</text>
</comment>
<dbReference type="GO" id="GO:0003723">
    <property type="term" value="F:RNA binding"/>
    <property type="evidence" value="ECO:0007669"/>
    <property type="project" value="UniProtKB-KW"/>
</dbReference>
<dbReference type="PANTHER" id="PTHR47959">
    <property type="entry name" value="ATP-DEPENDENT RNA HELICASE RHLE-RELATED"/>
    <property type="match status" value="1"/>
</dbReference>
<dbReference type="CDD" id="cd17959">
    <property type="entry name" value="DEADc_DDX54"/>
    <property type="match status" value="1"/>
</dbReference>
<evidence type="ECO:0000256" key="11">
    <source>
        <dbReference type="PROSITE-ProRule" id="PRU00552"/>
    </source>
</evidence>
<evidence type="ECO:0000259" key="14">
    <source>
        <dbReference type="PROSITE" id="PS51194"/>
    </source>
</evidence>
<dbReference type="Pfam" id="PF08147">
    <property type="entry name" value="DBP10CT"/>
    <property type="match status" value="1"/>
</dbReference>
<dbReference type="InterPro" id="IPR001650">
    <property type="entry name" value="Helicase_C-like"/>
</dbReference>
<dbReference type="PANTHER" id="PTHR47959:SF8">
    <property type="entry name" value="RNA HELICASE"/>
    <property type="match status" value="1"/>
</dbReference>
<feature type="region of interest" description="Disordered" evidence="12">
    <location>
        <begin position="586"/>
        <end position="643"/>
    </location>
</feature>
<dbReference type="EC" id="3.6.4.13" evidence="3"/>
<dbReference type="GO" id="GO:0005730">
    <property type="term" value="C:nucleolus"/>
    <property type="evidence" value="ECO:0007669"/>
    <property type="project" value="UniProtKB-SubCell"/>
</dbReference>
<dbReference type="OMA" id="EDQFGMM"/>
<sequence>MDGWIHPIHPIMTFLKERSKHGQHVRRLGAIEGTTFNSIWIDLKTRPILDRHSPGIMTSAPDQDEVANAEEGRRFQALIAQQNKKKKKSGGFQSMGLDHEIFRGIMKKGYRVPTPIQRKSIPVILEGRDAVAMARTGSGKTAAFLIPLFQKLKSRSAKVGARALILSPTKELALQTLKFTRDLGRFSGLRSVCILGGESMEKQFAQMHENPDIIIATPGRLVHLSVEMSLKLTSIEYVVFDEADRLFEMGFGEQLTEILARLPENRQTLLFSATLPKLLLEFTKAGLSDPVLIRLDADTKIPDTLKMGFFSCRSEGKPAILLHLFRQIIHPSEQTVIFASTRHHVEYLHALLDRANISNTYMHSHLDPTARKINTAKFQARKSNVLIVTDVAARGIDIPLLDNVINYNFPSRAKLFVHRVGRVARAGRMGTAYSLVAGDEFAYFIDLQLFLGNDVNTFPLDVKADAEWHNYLGVVPQCIYDDCADQLQDWHEDKSELSDLKGVASNGYKHYLKSRPGASNESIRRAKRMKTMKFGPHPLFISTLKDQGELQKTKFLAAMKRYRPQNTIFEIGATTKSSQVQNVMTKKRKIHGNTISKFRTKNDGDEKEANEEQDQQLSDIEDDDDQDNGEHATKEDAALEEPSQIDIDATFKRIVQPKPFKAPKVFQAKKKKPKEVKNKKDDENYISYQAKDHHQEAGYSLLSNNFDNQAAGAVLDLTGDDDASMRAKKNAMRWDNKKKKYVRADVNDKKKIKTESGVWIQASYKSDRYAKWKERSKLSFIDEPGQSGGHTDDDYRGGPKMNRKISSHK</sequence>
<dbReference type="AlphaFoldDB" id="A0A553P487"/>
<dbReference type="SUPFAM" id="SSF52540">
    <property type="entry name" value="P-loop containing nucleoside triphosphate hydrolases"/>
    <property type="match status" value="2"/>
</dbReference>
<dbReference type="PROSITE" id="PS51194">
    <property type="entry name" value="HELICASE_CTER"/>
    <property type="match status" value="1"/>
</dbReference>
<comment type="similarity">
    <text evidence="2">Belongs to the DEAD box helicase family. DDX54/DBP10 subfamily.</text>
</comment>
<evidence type="ECO:0000259" key="15">
    <source>
        <dbReference type="PROSITE" id="PS51195"/>
    </source>
</evidence>
<dbReference type="GO" id="GO:0003724">
    <property type="term" value="F:RNA helicase activity"/>
    <property type="evidence" value="ECO:0007669"/>
    <property type="project" value="UniProtKB-EC"/>
</dbReference>
<dbReference type="Gene3D" id="3.40.50.300">
    <property type="entry name" value="P-loop containing nucleotide triphosphate hydrolases"/>
    <property type="match status" value="2"/>
</dbReference>
<accession>A0A553P487</accession>
<feature type="domain" description="Helicase C-terminal" evidence="14">
    <location>
        <begin position="320"/>
        <end position="466"/>
    </location>
</feature>
<feature type="domain" description="Helicase ATP-binding" evidence="13">
    <location>
        <begin position="121"/>
        <end position="293"/>
    </location>
</feature>
<feature type="region of interest" description="Disordered" evidence="12">
    <location>
        <begin position="780"/>
        <end position="809"/>
    </location>
</feature>
<dbReference type="InterPro" id="IPR000629">
    <property type="entry name" value="RNA-helicase_DEAD-box_CS"/>
</dbReference>
<keyword evidence="8" id="KW-0694">RNA-binding</keyword>
<dbReference type="GO" id="GO:0005524">
    <property type="term" value="F:ATP binding"/>
    <property type="evidence" value="ECO:0007669"/>
    <property type="project" value="UniProtKB-KW"/>
</dbReference>
<dbReference type="SMART" id="SM00487">
    <property type="entry name" value="DEXDc"/>
    <property type="match status" value="1"/>
</dbReference>
<dbReference type="GO" id="GO:0016887">
    <property type="term" value="F:ATP hydrolysis activity"/>
    <property type="evidence" value="ECO:0007669"/>
    <property type="project" value="RHEA"/>
</dbReference>
<feature type="compositionally biased region" description="Acidic residues" evidence="12">
    <location>
        <begin position="605"/>
        <end position="627"/>
    </location>
</feature>
<dbReference type="SMART" id="SM01123">
    <property type="entry name" value="DBP10CT"/>
    <property type="match status" value="1"/>
</dbReference>
<organism evidence="16 17">
    <name type="scientific">Tigriopus californicus</name>
    <name type="common">Marine copepod</name>
    <dbReference type="NCBI Taxonomy" id="6832"/>
    <lineage>
        <taxon>Eukaryota</taxon>
        <taxon>Metazoa</taxon>
        <taxon>Ecdysozoa</taxon>
        <taxon>Arthropoda</taxon>
        <taxon>Crustacea</taxon>
        <taxon>Multicrustacea</taxon>
        <taxon>Hexanauplia</taxon>
        <taxon>Copepoda</taxon>
        <taxon>Harpacticoida</taxon>
        <taxon>Harpacticidae</taxon>
        <taxon>Tigriopus</taxon>
    </lineage>
</organism>
<feature type="short sequence motif" description="Q motif" evidence="11">
    <location>
        <begin position="90"/>
        <end position="118"/>
    </location>
</feature>
<dbReference type="PROSITE" id="PS00039">
    <property type="entry name" value="DEAD_ATP_HELICASE"/>
    <property type="match status" value="1"/>
</dbReference>
<evidence type="ECO:0000313" key="16">
    <source>
        <dbReference type="EMBL" id="TRY72501.1"/>
    </source>
</evidence>
<dbReference type="SMART" id="SM00490">
    <property type="entry name" value="HELICc"/>
    <property type="match status" value="1"/>
</dbReference>
<evidence type="ECO:0000313" key="17">
    <source>
        <dbReference type="Proteomes" id="UP000318571"/>
    </source>
</evidence>
<keyword evidence="17" id="KW-1185">Reference proteome</keyword>
<evidence type="ECO:0000256" key="1">
    <source>
        <dbReference type="ARBA" id="ARBA00004604"/>
    </source>
</evidence>
<dbReference type="InterPro" id="IPR033517">
    <property type="entry name" value="DDX54/DBP10_DEAD-box_helicase"/>
</dbReference>
<keyword evidence="9" id="KW-0539">Nucleus</keyword>
<dbReference type="InterPro" id="IPR050079">
    <property type="entry name" value="DEAD_box_RNA_helicase"/>
</dbReference>
<dbReference type="Pfam" id="PF00271">
    <property type="entry name" value="Helicase_C"/>
    <property type="match status" value="1"/>
</dbReference>
<dbReference type="FunFam" id="3.40.50.300:FF:000865">
    <property type="entry name" value="ATP-dependent RNA helicase DDX54"/>
    <property type="match status" value="1"/>
</dbReference>
<dbReference type="GO" id="GO:0005829">
    <property type="term" value="C:cytosol"/>
    <property type="evidence" value="ECO:0007669"/>
    <property type="project" value="TreeGrafter"/>
</dbReference>
<evidence type="ECO:0000256" key="7">
    <source>
        <dbReference type="ARBA" id="ARBA00022840"/>
    </source>
</evidence>
<dbReference type="Pfam" id="PF00270">
    <property type="entry name" value="DEAD"/>
    <property type="match status" value="1"/>
</dbReference>
<evidence type="ECO:0000259" key="13">
    <source>
        <dbReference type="PROSITE" id="PS51192"/>
    </source>
</evidence>
<dbReference type="InterPro" id="IPR011545">
    <property type="entry name" value="DEAD/DEAH_box_helicase_dom"/>
</dbReference>
<keyword evidence="6" id="KW-0347">Helicase</keyword>
<evidence type="ECO:0000256" key="4">
    <source>
        <dbReference type="ARBA" id="ARBA00022741"/>
    </source>
</evidence>
<dbReference type="InterPro" id="IPR027417">
    <property type="entry name" value="P-loop_NTPase"/>
</dbReference>
<evidence type="ECO:0000256" key="2">
    <source>
        <dbReference type="ARBA" id="ARBA00010379"/>
    </source>
</evidence>
<dbReference type="CDD" id="cd18787">
    <property type="entry name" value="SF2_C_DEAD"/>
    <property type="match status" value="1"/>
</dbReference>
<evidence type="ECO:0000256" key="5">
    <source>
        <dbReference type="ARBA" id="ARBA00022801"/>
    </source>
</evidence>
<comment type="subcellular location">
    <subcellularLocation>
        <location evidence="1">Nucleus</location>
        <location evidence="1">Nucleolus</location>
    </subcellularLocation>
</comment>
<keyword evidence="7" id="KW-0067">ATP-binding</keyword>
<comment type="catalytic activity">
    <reaction evidence="10">
        <text>ATP + H2O = ADP + phosphate + H(+)</text>
        <dbReference type="Rhea" id="RHEA:13065"/>
        <dbReference type="ChEBI" id="CHEBI:15377"/>
        <dbReference type="ChEBI" id="CHEBI:15378"/>
        <dbReference type="ChEBI" id="CHEBI:30616"/>
        <dbReference type="ChEBI" id="CHEBI:43474"/>
        <dbReference type="ChEBI" id="CHEBI:456216"/>
        <dbReference type="EC" id="3.6.4.13"/>
    </reaction>
</comment>
<gene>
    <name evidence="16" type="ORF">TCAL_10388</name>
</gene>
<dbReference type="PROSITE" id="PS51192">
    <property type="entry name" value="HELICASE_ATP_BIND_1"/>
    <property type="match status" value="1"/>
</dbReference>
<evidence type="ECO:0000256" key="12">
    <source>
        <dbReference type="SAM" id="MobiDB-lite"/>
    </source>
</evidence>
<dbReference type="STRING" id="6832.A0A553P487"/>
<feature type="domain" description="DEAD-box RNA helicase Q" evidence="15">
    <location>
        <begin position="90"/>
        <end position="118"/>
    </location>
</feature>
<dbReference type="InterPro" id="IPR014001">
    <property type="entry name" value="Helicase_ATP-bd"/>
</dbReference>
<dbReference type="EMBL" id="VCGU01000008">
    <property type="protein sequence ID" value="TRY72501.1"/>
    <property type="molecule type" value="Genomic_DNA"/>
</dbReference>